<proteinExistence type="predicted"/>
<accession>A0A502HSG3</accession>
<gene>
    <name evidence="1" type="ORF">EAH78_18230</name>
</gene>
<evidence type="ECO:0000313" key="2">
    <source>
        <dbReference type="Proteomes" id="UP000317933"/>
    </source>
</evidence>
<dbReference type="EMBL" id="RCZE01000008">
    <property type="protein sequence ID" value="TPG76302.1"/>
    <property type="molecule type" value="Genomic_DNA"/>
</dbReference>
<name>A0A502HSG3_9PSED</name>
<dbReference type="AlphaFoldDB" id="A0A502HSG3"/>
<reference evidence="1 2" key="1">
    <citation type="journal article" date="2019" name="Environ. Microbiol.">
        <title>Species interactions and distinct microbial communities in high Arctic permafrost affected cryosols are associated with the CH4 and CO2 gas fluxes.</title>
        <authorList>
            <person name="Altshuler I."/>
            <person name="Hamel J."/>
            <person name="Turney S."/>
            <person name="Magnuson E."/>
            <person name="Levesque R."/>
            <person name="Greer C."/>
            <person name="Whyte L.G."/>
        </authorList>
    </citation>
    <scope>NUCLEOTIDE SEQUENCE [LARGE SCALE GENOMIC DNA]</scope>
    <source>
        <strain evidence="1 2">E3</strain>
    </source>
</reference>
<evidence type="ECO:0000313" key="1">
    <source>
        <dbReference type="EMBL" id="TPG76302.1"/>
    </source>
</evidence>
<protein>
    <recommendedName>
        <fullName evidence="3">Phage tail protein</fullName>
    </recommendedName>
</protein>
<evidence type="ECO:0008006" key="3">
    <source>
        <dbReference type="Google" id="ProtNLM"/>
    </source>
</evidence>
<sequence>MRSGDLWQIVEDHRGTLYSTTNGAPVEYLTLGPLPENLTTVPRPTAHHRWNNIEWEIDVEATADDDRKKIVAEACRYLAETDWYVTRQMESGKAIPPDVIAGRKAARVKANG</sequence>
<comment type="caution">
    <text evidence="1">The sequence shown here is derived from an EMBL/GenBank/DDBJ whole genome shotgun (WGS) entry which is preliminary data.</text>
</comment>
<organism evidence="1 2">
    <name type="scientific">Pseudomonas arsenicoxydans</name>
    <dbReference type="NCBI Taxonomy" id="702115"/>
    <lineage>
        <taxon>Bacteria</taxon>
        <taxon>Pseudomonadati</taxon>
        <taxon>Pseudomonadota</taxon>
        <taxon>Gammaproteobacteria</taxon>
        <taxon>Pseudomonadales</taxon>
        <taxon>Pseudomonadaceae</taxon>
        <taxon>Pseudomonas</taxon>
    </lineage>
</organism>
<dbReference type="Proteomes" id="UP000317933">
    <property type="component" value="Unassembled WGS sequence"/>
</dbReference>